<dbReference type="PROSITE" id="PS00086">
    <property type="entry name" value="CYTOCHROME_P450"/>
    <property type="match status" value="1"/>
</dbReference>
<accession>A0ABR4DQ57</accession>
<proteinExistence type="inferred from homology"/>
<dbReference type="PRINTS" id="PR00385">
    <property type="entry name" value="P450"/>
</dbReference>
<evidence type="ECO:0000256" key="3">
    <source>
        <dbReference type="ARBA" id="ARBA00023002"/>
    </source>
</evidence>
<comment type="caution">
    <text evidence="6">The sequence shown here is derived from an EMBL/GenBank/DDBJ whole genome shotgun (WGS) entry which is preliminary data.</text>
</comment>
<sequence length="657" mass="73400">MIEANDIHSGLPMLLALACLLVASRYRSWLKGYWHGQNSRPQEKLAPAIDGTQLYYGRKRWPQYEARFNLRLSYVYGPVVLIRHPSTTWLARLKRWFHRLACRAQEGTDTTVLINSLSTNESVLKSLIATCASRRSSIPAGKYLSRGQRIVLQPYGPAWILHRRVFTSLLTKYKISNRWNKALRHEAMVMVGRIAELGASSRSPADTTVLDEVSRFTASSVLQITYARRAETPDDPILRDLRVVSQNIASAFTPGKYWVEDFPLLDIFPTFISPWKRKLTADHRFEMDLFERLLHGVEARLDGSQGEGGSNHCKLREQAGGSVIAPDQCAVADLLRSKQFQLGRESIAYLAAGIFEAGTETTAMTLDTFLLAAACYPEMTRRAQAEIDNYMSSKDHEEELVPTFADLQQLPYLGALVKEALRLTPTGSSGVGHTPTKLEPYFLGLDCDGVGGTNNLNIPPGATVLANTYGLHHDHDRYPDPWRFDPGRWIAPVAPDEEPPPGGENCSTSGHSLDYTHANFAFGFGRRICPGSSLASHSLSMAIALLLLCFDFKLTDRAEAHRHGVEKRDRDEFRRWAELFPGAGGEARAAMHRERASKLDHQDEGDRIGRGLIDAYIAFKLSREQLAECIRLEPRKGRPWLKAVGDVLSSTSQPVVC</sequence>
<dbReference type="InterPro" id="IPR036396">
    <property type="entry name" value="Cyt_P450_sf"/>
</dbReference>
<evidence type="ECO:0000256" key="5">
    <source>
        <dbReference type="RuleBase" id="RU000461"/>
    </source>
</evidence>
<dbReference type="InterPro" id="IPR001128">
    <property type="entry name" value="Cyt_P450"/>
</dbReference>
<keyword evidence="7" id="KW-1185">Reference proteome</keyword>
<evidence type="ECO:0000256" key="2">
    <source>
        <dbReference type="ARBA" id="ARBA00022723"/>
    </source>
</evidence>
<dbReference type="InterPro" id="IPR017972">
    <property type="entry name" value="Cyt_P450_CS"/>
</dbReference>
<dbReference type="Proteomes" id="UP001600888">
    <property type="component" value="Unassembled WGS sequence"/>
</dbReference>
<dbReference type="EMBL" id="JBAWTH010000280">
    <property type="protein sequence ID" value="KAL2272194.1"/>
    <property type="molecule type" value="Genomic_DNA"/>
</dbReference>
<dbReference type="PANTHER" id="PTHR46300:SF11">
    <property type="entry name" value="OXIDOREDUCTASE, PUTATIVE-RELATED"/>
    <property type="match status" value="1"/>
</dbReference>
<dbReference type="InterPro" id="IPR002401">
    <property type="entry name" value="Cyt_P450_E_grp-I"/>
</dbReference>
<name>A0ABR4DQ57_9PEZI</name>
<evidence type="ECO:0008006" key="8">
    <source>
        <dbReference type="Google" id="ProtNLM"/>
    </source>
</evidence>
<keyword evidence="4 5" id="KW-0408">Iron</keyword>
<dbReference type="InterPro" id="IPR050364">
    <property type="entry name" value="Cytochrome_P450_fung"/>
</dbReference>
<evidence type="ECO:0000313" key="6">
    <source>
        <dbReference type="EMBL" id="KAL2272194.1"/>
    </source>
</evidence>
<dbReference type="PRINTS" id="PR00463">
    <property type="entry name" value="EP450I"/>
</dbReference>
<keyword evidence="3 5" id="KW-0560">Oxidoreductase</keyword>
<organism evidence="6 7">
    <name type="scientific">Diaporthe vaccinii</name>
    <dbReference type="NCBI Taxonomy" id="105482"/>
    <lineage>
        <taxon>Eukaryota</taxon>
        <taxon>Fungi</taxon>
        <taxon>Dikarya</taxon>
        <taxon>Ascomycota</taxon>
        <taxon>Pezizomycotina</taxon>
        <taxon>Sordariomycetes</taxon>
        <taxon>Sordariomycetidae</taxon>
        <taxon>Diaporthales</taxon>
        <taxon>Diaporthaceae</taxon>
        <taxon>Diaporthe</taxon>
        <taxon>Diaporthe eres species complex</taxon>
    </lineage>
</organism>
<gene>
    <name evidence="6" type="ORF">FJTKL_07437</name>
</gene>
<reference evidence="6 7" key="1">
    <citation type="submission" date="2024-03" db="EMBL/GenBank/DDBJ databases">
        <title>A high-quality draft genome sequence of Diaporthe vaccinii, a causative agent of upright dieback and viscid rot disease in cranberry plants.</title>
        <authorList>
            <person name="Sarrasin M."/>
            <person name="Lang B.F."/>
            <person name="Burger G."/>
        </authorList>
    </citation>
    <scope>NUCLEOTIDE SEQUENCE [LARGE SCALE GENOMIC DNA]</scope>
    <source>
        <strain evidence="6 7">IS7</strain>
    </source>
</reference>
<comment type="similarity">
    <text evidence="1 5">Belongs to the cytochrome P450 family.</text>
</comment>
<evidence type="ECO:0000313" key="7">
    <source>
        <dbReference type="Proteomes" id="UP001600888"/>
    </source>
</evidence>
<protein>
    <recommendedName>
        <fullName evidence="8">Cytochrome P450</fullName>
    </recommendedName>
</protein>
<dbReference type="PANTHER" id="PTHR46300">
    <property type="entry name" value="P450, PUTATIVE (EUROFUNG)-RELATED-RELATED"/>
    <property type="match status" value="1"/>
</dbReference>
<dbReference type="Gene3D" id="1.10.630.10">
    <property type="entry name" value="Cytochrome P450"/>
    <property type="match status" value="1"/>
</dbReference>
<keyword evidence="5" id="KW-0349">Heme</keyword>
<keyword evidence="5" id="KW-0503">Monooxygenase</keyword>
<dbReference type="SUPFAM" id="SSF48264">
    <property type="entry name" value="Cytochrome P450"/>
    <property type="match status" value="1"/>
</dbReference>
<keyword evidence="2 5" id="KW-0479">Metal-binding</keyword>
<evidence type="ECO:0000256" key="4">
    <source>
        <dbReference type="ARBA" id="ARBA00023004"/>
    </source>
</evidence>
<evidence type="ECO:0000256" key="1">
    <source>
        <dbReference type="ARBA" id="ARBA00010617"/>
    </source>
</evidence>
<dbReference type="Pfam" id="PF00067">
    <property type="entry name" value="p450"/>
    <property type="match status" value="1"/>
</dbReference>